<evidence type="ECO:0000313" key="1">
    <source>
        <dbReference type="EMBL" id="CAE7544726.1"/>
    </source>
</evidence>
<evidence type="ECO:0000313" key="2">
    <source>
        <dbReference type="Proteomes" id="UP000604046"/>
    </source>
</evidence>
<gene>
    <name evidence="1" type="ORF">SNAT2548_LOCUS30558</name>
</gene>
<proteinExistence type="predicted"/>
<reference evidence="1" key="1">
    <citation type="submission" date="2021-02" db="EMBL/GenBank/DDBJ databases">
        <authorList>
            <person name="Dougan E. K."/>
            <person name="Rhodes N."/>
            <person name="Thang M."/>
            <person name="Chan C."/>
        </authorList>
    </citation>
    <scope>NUCLEOTIDE SEQUENCE</scope>
</reference>
<sequence length="226" mass="25728">MAWDNNELHEKFEPVLRRLEDGCSVAVLTMRGSCCPVTKAHCDMFVRARSALLGGGDLCPPNTPPFSECLGLLALNPDRSIQRKFQRRKEDVKPIRWVDRARLIRLATAKVPWMALNNLEAAEALRELQQDGRWQHLTFVHFHLNGADDVARYEKWRYASETHRYITIGRPGYTEAVIRGARDWGVWDKPHFFAAWAGLVCCFSALGLVQGVRPKEAIHTFTSCPV</sequence>
<dbReference type="OrthoDB" id="417594at2759"/>
<comment type="caution">
    <text evidence="1">The sequence shown here is derived from an EMBL/GenBank/DDBJ whole genome shotgun (WGS) entry which is preliminary data.</text>
</comment>
<name>A0A812TWY4_9DINO</name>
<keyword evidence="2" id="KW-1185">Reference proteome</keyword>
<dbReference type="EMBL" id="CAJNDS010002612">
    <property type="protein sequence ID" value="CAE7544726.1"/>
    <property type="molecule type" value="Genomic_DNA"/>
</dbReference>
<dbReference type="Gene3D" id="3.40.50.620">
    <property type="entry name" value="HUPs"/>
    <property type="match status" value="1"/>
</dbReference>
<organism evidence="1 2">
    <name type="scientific">Symbiodinium natans</name>
    <dbReference type="NCBI Taxonomy" id="878477"/>
    <lineage>
        <taxon>Eukaryota</taxon>
        <taxon>Sar</taxon>
        <taxon>Alveolata</taxon>
        <taxon>Dinophyceae</taxon>
        <taxon>Suessiales</taxon>
        <taxon>Symbiodiniaceae</taxon>
        <taxon>Symbiodinium</taxon>
    </lineage>
</organism>
<accession>A0A812TWY4</accession>
<dbReference type="Proteomes" id="UP000604046">
    <property type="component" value="Unassembled WGS sequence"/>
</dbReference>
<protein>
    <submittedName>
        <fullName evidence="1">Uncharacterized protein</fullName>
    </submittedName>
</protein>
<dbReference type="InterPro" id="IPR014729">
    <property type="entry name" value="Rossmann-like_a/b/a_fold"/>
</dbReference>
<dbReference type="AlphaFoldDB" id="A0A812TWY4"/>